<organism evidence="12 13">
    <name type="scientific">Pichia kluyveri</name>
    <name type="common">Yeast</name>
    <dbReference type="NCBI Taxonomy" id="36015"/>
    <lineage>
        <taxon>Eukaryota</taxon>
        <taxon>Fungi</taxon>
        <taxon>Dikarya</taxon>
        <taxon>Ascomycota</taxon>
        <taxon>Saccharomycotina</taxon>
        <taxon>Pichiomycetes</taxon>
        <taxon>Pichiales</taxon>
        <taxon>Pichiaceae</taxon>
        <taxon>Pichia</taxon>
    </lineage>
</organism>
<dbReference type="PROSITE" id="PS51456">
    <property type="entry name" value="MYOSIN_MOTOR"/>
    <property type="match status" value="1"/>
</dbReference>
<dbReference type="GO" id="GO:0007015">
    <property type="term" value="P:actin filament organization"/>
    <property type="evidence" value="ECO:0007669"/>
    <property type="project" value="TreeGrafter"/>
</dbReference>
<dbReference type="Gene3D" id="1.20.58.530">
    <property type="match status" value="1"/>
</dbReference>
<dbReference type="EMBL" id="BTGB01000005">
    <property type="protein sequence ID" value="GMM47209.1"/>
    <property type="molecule type" value="Genomic_DNA"/>
</dbReference>
<reference evidence="12 13" key="1">
    <citation type="journal article" date="2023" name="Elife">
        <title>Identification of key yeast species and microbe-microbe interactions impacting larval growth of Drosophila in the wild.</title>
        <authorList>
            <person name="Mure A."/>
            <person name="Sugiura Y."/>
            <person name="Maeda R."/>
            <person name="Honda K."/>
            <person name="Sakurai N."/>
            <person name="Takahashi Y."/>
            <person name="Watada M."/>
            <person name="Katoh T."/>
            <person name="Gotoh A."/>
            <person name="Gotoh Y."/>
            <person name="Taniguchi I."/>
            <person name="Nakamura K."/>
            <person name="Hayashi T."/>
            <person name="Katayama T."/>
            <person name="Uemura T."/>
            <person name="Hattori Y."/>
        </authorList>
    </citation>
    <scope>NUCLEOTIDE SEQUENCE [LARGE SCALE GENOMIC DNA]</scope>
    <source>
        <strain evidence="12 13">PK-24</strain>
    </source>
</reference>
<feature type="coiled-coil region" evidence="9">
    <location>
        <begin position="888"/>
        <end position="915"/>
    </location>
</feature>
<feature type="region of interest" description="Actin-binding" evidence="8">
    <location>
        <begin position="691"/>
        <end position="713"/>
    </location>
</feature>
<dbReference type="Gene3D" id="6.20.240.20">
    <property type="match status" value="1"/>
</dbReference>
<feature type="region of interest" description="Disordered" evidence="10">
    <location>
        <begin position="132"/>
        <end position="153"/>
    </location>
</feature>
<sequence length="1920" mass="222990">MDNYQGDVWVTGLNLSNDRIFYKGEIIKKIDSNEDNNEQNDLYQIKLTDNNDEKLITAQLKDIQKANPSAFDGYDDMASLTYLNEPSVLNNLKLRYFDNKIYTYSGLFLVALNPYQNINIYNSDFIKMYSTNQQQSQNDSNNSNNSTSSSNIKLPPHIFGTAQKAFNNLINERKDQSILVTGESGAGKTENTKKVIQHILSVSTNSNNKDNALILENQILQANPILESFGNATTVRNLNSSRFGKFIKIQINNSNNELSGAHIDWYLLEKSRVISQDKNERNYHVFYQLLKGASNEMLEKLLLNTNSSLNDFQYLKNGLTNSIETINDTQDFNNLMNAFNIMNFTDFDILNILQILSIILQLGNIKFSNSNNDTKQAVISDDSDLIIENVSKLLGVSSNDFRKSFLNSKIKVGRETVSQQRTASQAKFSIDALSKTLYEKLFEYLVNKINENFKNGTGNNNENENKDTSQNVFLDSPFNNDNYIGILDIAGFEIFEKNSFEQLCINYTNEKLQQFFNHHMFVLEQSEYMKEGISWQYIDFGNELKPTIELIEGTNIDKKKTNIFSILDEECIVPKGSDKSFIDKLFKELEVKDSKKMDQSKLIFKANKLRDGFVIKHYAGSVDYSVDGWLNKNKDPLSSTMIEVLSNSDNFLINEFFQSNDFNLSDSPIKGSPRKKTGMFRTVTYRHKEQLTQLMDNLSKTYPHFVRCILPNSEKKPNVFNDKVVLEQLRCNGVLEGIRIARSGYPNRIDFKTFASYYNILSDSFFNGSFQKFNNNNEYKQTCELILSGLDLDPEIYKIGLTKLFFRNGVLASLEKKREEKLGLIFTKFNAIARGKIIRNDFQIKLQRLRASKILIRNFKLYDENSSDPWFKLIKSLKPRLDDSNIVEIQYTSQIKKLQSQLKELQSKVDNDLTEQTATANKIESLEIEINQNREVINNKDVDLGESRKTIVKLEKQLAELSESSSRLQNVITEKDSQLDKLSSLNVDEVNNLKKENEELLSAKNKLNNKLESELKSVKLIKDELASLKSVIDSKEMEISSLKREKRARDTELSENLDELKNKVSKLSKENNEITKENKLKTESLNKVEAELNDLRSKYSTVKDELAENLVMVEDYESKKLAYDQSDKIKKKFKQLKYEFQQTKKLLDQKINDEIEFSEGRQQYIKELEETKLIISGLQKELEVEKKATIDLELKLEHAKHETERAIKEKKMLEIDNSQLKLRLRTNNPEQAYINQYEINEKKKQISPETHKLAEEVRLLRTRLASESYENRNLKAMIKKNGNYTDYLDKFKNSSTSSNNSPTTDNYSFDSNENVKIFNDVSEADELREKLAIEIESNKRLQDHYVKLQKDVMYYKGKNKGNDNGDLNPFNLLDADSLEYKNKFLMSEIEVNDLKEQIKDLRIKSKQNSNILSDNKNIINSKVNDENSVDQVPNIKLKHENLRLISALNEVKTKLNRLEKGNSGRFEQEEEIIQLKNNLKTVQVKNSALTSSVELYKDRSEDYYSKLSKAEVELQSLSRERTKFMDEINHLKEKVKRSQYKYEESDSQINRLNETIRDLEKNISDKNFEIAQLKEQYNSLKERFENSEELRKTVKSVNYEHQESEIKRLNAELMKSLNKETELGKMLKNQNLQLEISRKDITSVKFNNSELSKEKAKLTKALTDCIQKNEGLLGEVKENVFKVQNLSQQVNVLKVTNNDLIKERDDLFNSKRILESKLHDITIKFDEHLAKVRSDANNAVLVEQLTEKLSLSDANLANMNERMTEIQDKYAKLNEEFNEINSTHLKTVEENKELTKLNFELHEKIKSNNEKFKAELQAQDLHWNKRMNELDEKLFTSSSIQRNENYKIDNLTRMIKDLEIRNKDLERSKKHSDEEIKHLDQTIEKINSSYDSLAKREMEAQLRCKQLTKEIQKFREELTI</sequence>
<dbReference type="SUPFAM" id="SSF52540">
    <property type="entry name" value="P-loop containing nucleoside triphosphate hydrolases"/>
    <property type="match status" value="1"/>
</dbReference>
<keyword evidence="13" id="KW-1185">Reference proteome</keyword>
<comment type="similarity">
    <text evidence="1 8">Belongs to the TRAFAC class myosin-kinesin ATPase superfamily. Myosin family.</text>
</comment>
<feature type="domain" description="Myosin motor" evidence="11">
    <location>
        <begin position="72"/>
        <end position="819"/>
    </location>
</feature>
<evidence type="ECO:0000313" key="12">
    <source>
        <dbReference type="EMBL" id="GMM47209.1"/>
    </source>
</evidence>
<dbReference type="PANTHER" id="PTHR13140">
    <property type="entry name" value="MYOSIN"/>
    <property type="match status" value="1"/>
</dbReference>
<feature type="coiled-coil region" evidence="9">
    <location>
        <begin position="1848"/>
        <end position="1917"/>
    </location>
</feature>
<evidence type="ECO:0000256" key="10">
    <source>
        <dbReference type="SAM" id="MobiDB-lite"/>
    </source>
</evidence>
<evidence type="ECO:0000256" key="6">
    <source>
        <dbReference type="ARBA" id="ARBA00023175"/>
    </source>
</evidence>
<dbReference type="CDD" id="cd01377">
    <property type="entry name" value="MYSc_class_II"/>
    <property type="match status" value="1"/>
</dbReference>
<dbReference type="Proteomes" id="UP001378960">
    <property type="component" value="Unassembled WGS sequence"/>
</dbReference>
<dbReference type="InterPro" id="IPR036961">
    <property type="entry name" value="Kinesin_motor_dom_sf"/>
</dbReference>
<keyword evidence="4 9" id="KW-0175">Coiled coil</keyword>
<dbReference type="GO" id="GO:0051015">
    <property type="term" value="F:actin filament binding"/>
    <property type="evidence" value="ECO:0007669"/>
    <property type="project" value="TreeGrafter"/>
</dbReference>
<comment type="caution">
    <text evidence="12">The sequence shown here is derived from an EMBL/GenBank/DDBJ whole genome shotgun (WGS) entry which is preliminary data.</text>
</comment>
<accession>A0AAV5R9B0</accession>
<dbReference type="GO" id="GO:0016020">
    <property type="term" value="C:membrane"/>
    <property type="evidence" value="ECO:0007669"/>
    <property type="project" value="TreeGrafter"/>
</dbReference>
<dbReference type="SMART" id="SM00242">
    <property type="entry name" value="MYSc"/>
    <property type="match status" value="1"/>
</dbReference>
<evidence type="ECO:0000256" key="9">
    <source>
        <dbReference type="SAM" id="Coils"/>
    </source>
</evidence>
<keyword evidence="7 8" id="KW-0009">Actin-binding</keyword>
<evidence type="ECO:0000256" key="3">
    <source>
        <dbReference type="ARBA" id="ARBA00022840"/>
    </source>
</evidence>
<protein>
    <submittedName>
        <fullName evidence="12">Myosin 1</fullName>
    </submittedName>
</protein>
<evidence type="ECO:0000256" key="7">
    <source>
        <dbReference type="ARBA" id="ARBA00023203"/>
    </source>
</evidence>
<dbReference type="GO" id="GO:0000146">
    <property type="term" value="F:microfilament motor activity"/>
    <property type="evidence" value="ECO:0007669"/>
    <property type="project" value="TreeGrafter"/>
</dbReference>
<dbReference type="Gene3D" id="4.10.270.10">
    <property type="entry name" value="Myosin, subunit A"/>
    <property type="match status" value="1"/>
</dbReference>
<keyword evidence="5 8" id="KW-0518">Myosin</keyword>
<feature type="compositionally biased region" description="Low complexity" evidence="10">
    <location>
        <begin position="132"/>
        <end position="151"/>
    </location>
</feature>
<feature type="coiled-coil region" evidence="9">
    <location>
        <begin position="1465"/>
        <end position="1619"/>
    </location>
</feature>
<dbReference type="GO" id="GO:0016459">
    <property type="term" value="C:myosin complex"/>
    <property type="evidence" value="ECO:0007669"/>
    <property type="project" value="UniProtKB-KW"/>
</dbReference>
<keyword evidence="2 8" id="KW-0547">Nucleotide-binding</keyword>
<dbReference type="Gene3D" id="3.40.850.10">
    <property type="entry name" value="Kinesin motor domain"/>
    <property type="match status" value="1"/>
</dbReference>
<evidence type="ECO:0000256" key="5">
    <source>
        <dbReference type="ARBA" id="ARBA00023123"/>
    </source>
</evidence>
<dbReference type="GO" id="GO:0005737">
    <property type="term" value="C:cytoplasm"/>
    <property type="evidence" value="ECO:0007669"/>
    <property type="project" value="TreeGrafter"/>
</dbReference>
<gene>
    <name evidence="12" type="ORF">DAPK24_037840</name>
</gene>
<evidence type="ECO:0000313" key="13">
    <source>
        <dbReference type="Proteomes" id="UP001378960"/>
    </source>
</evidence>
<feature type="coiled-coil region" evidence="9">
    <location>
        <begin position="1742"/>
        <end position="1783"/>
    </location>
</feature>
<dbReference type="Gene3D" id="1.10.10.820">
    <property type="match status" value="1"/>
</dbReference>
<evidence type="ECO:0000256" key="8">
    <source>
        <dbReference type="PROSITE-ProRule" id="PRU00782"/>
    </source>
</evidence>
<dbReference type="PRINTS" id="PR00193">
    <property type="entry name" value="MYOSINHEAVY"/>
</dbReference>
<evidence type="ECO:0000259" key="11">
    <source>
        <dbReference type="PROSITE" id="PS51456"/>
    </source>
</evidence>
<dbReference type="Gene3D" id="1.20.5.170">
    <property type="match status" value="1"/>
</dbReference>
<evidence type="ECO:0000256" key="2">
    <source>
        <dbReference type="ARBA" id="ARBA00022741"/>
    </source>
</evidence>
<dbReference type="Gene3D" id="1.20.120.720">
    <property type="entry name" value="Myosin VI head, motor domain, U50 subdomain"/>
    <property type="match status" value="1"/>
</dbReference>
<keyword evidence="3 8" id="KW-0067">ATP-binding</keyword>
<dbReference type="InterPro" id="IPR027417">
    <property type="entry name" value="P-loop_NTPase"/>
</dbReference>
<evidence type="ECO:0000256" key="4">
    <source>
        <dbReference type="ARBA" id="ARBA00023054"/>
    </source>
</evidence>
<dbReference type="InterPro" id="IPR001609">
    <property type="entry name" value="Myosin_head_motor_dom-like"/>
</dbReference>
<proteinExistence type="inferred from homology"/>
<dbReference type="Pfam" id="PF00063">
    <property type="entry name" value="Myosin_head"/>
    <property type="match status" value="1"/>
</dbReference>
<feature type="binding site" evidence="8">
    <location>
        <begin position="182"/>
        <end position="189"/>
    </location>
    <ligand>
        <name>ATP</name>
        <dbReference type="ChEBI" id="CHEBI:30616"/>
    </ligand>
</feature>
<evidence type="ECO:0000256" key="1">
    <source>
        <dbReference type="ARBA" id="ARBA00008314"/>
    </source>
</evidence>
<dbReference type="GO" id="GO:0005524">
    <property type="term" value="F:ATP binding"/>
    <property type="evidence" value="ECO:0007669"/>
    <property type="project" value="UniProtKB-UniRule"/>
</dbReference>
<dbReference type="FunFam" id="1.10.10.820:FF:000001">
    <property type="entry name" value="Myosin heavy chain"/>
    <property type="match status" value="1"/>
</dbReference>
<name>A0AAV5R9B0_PICKL</name>
<dbReference type="PANTHER" id="PTHR13140:SF857">
    <property type="entry name" value="MYOSIN-11"/>
    <property type="match status" value="1"/>
</dbReference>
<feature type="coiled-coil region" evidence="9">
    <location>
        <begin position="1161"/>
        <end position="1216"/>
    </location>
</feature>
<feature type="coiled-coil region" evidence="9">
    <location>
        <begin position="944"/>
        <end position="1105"/>
    </location>
</feature>
<keyword evidence="6 8" id="KW-0505">Motor protein</keyword>